<accession>A0A3M7SBQ2</accession>
<keyword evidence="3" id="KW-1185">Reference proteome</keyword>
<dbReference type="EMBL" id="REGN01001668">
    <property type="protein sequence ID" value="RNA33202.1"/>
    <property type="molecule type" value="Genomic_DNA"/>
</dbReference>
<sequence length="191" mass="22853">MSKLKFRWTKKCSVYWWYILIIMKITDRKSWNCLRKKKISKSENLKKKFIQEKLPYFENLGLLALGLSWTSYYDLILLNFFDILRSPFQDSYPFRKKPVFFNVVHHLDKIQRLINSLIFKFFFNITNPVPKKRLASYSANPDPSVSFSCYFGDQKHRCKSVAQLNILPGLNVHLNVKQTRAKNKNKKQIYK</sequence>
<keyword evidence="1" id="KW-1133">Transmembrane helix</keyword>
<gene>
    <name evidence="2" type="ORF">BpHYR1_037588</name>
</gene>
<keyword evidence="1" id="KW-0812">Transmembrane</keyword>
<organism evidence="2 3">
    <name type="scientific">Brachionus plicatilis</name>
    <name type="common">Marine rotifer</name>
    <name type="synonym">Brachionus muelleri</name>
    <dbReference type="NCBI Taxonomy" id="10195"/>
    <lineage>
        <taxon>Eukaryota</taxon>
        <taxon>Metazoa</taxon>
        <taxon>Spiralia</taxon>
        <taxon>Gnathifera</taxon>
        <taxon>Rotifera</taxon>
        <taxon>Eurotatoria</taxon>
        <taxon>Monogononta</taxon>
        <taxon>Pseudotrocha</taxon>
        <taxon>Ploima</taxon>
        <taxon>Brachionidae</taxon>
        <taxon>Brachionus</taxon>
    </lineage>
</organism>
<dbReference type="Proteomes" id="UP000276133">
    <property type="component" value="Unassembled WGS sequence"/>
</dbReference>
<comment type="caution">
    <text evidence="2">The sequence shown here is derived from an EMBL/GenBank/DDBJ whole genome shotgun (WGS) entry which is preliminary data.</text>
</comment>
<evidence type="ECO:0000256" key="1">
    <source>
        <dbReference type="SAM" id="Phobius"/>
    </source>
</evidence>
<feature type="transmembrane region" description="Helical" evidence="1">
    <location>
        <begin position="56"/>
        <end position="81"/>
    </location>
</feature>
<name>A0A3M7SBQ2_BRAPC</name>
<evidence type="ECO:0000313" key="2">
    <source>
        <dbReference type="EMBL" id="RNA33202.1"/>
    </source>
</evidence>
<dbReference type="AlphaFoldDB" id="A0A3M7SBQ2"/>
<evidence type="ECO:0000313" key="3">
    <source>
        <dbReference type="Proteomes" id="UP000276133"/>
    </source>
</evidence>
<keyword evidence="1" id="KW-0472">Membrane</keyword>
<proteinExistence type="predicted"/>
<reference evidence="2 3" key="1">
    <citation type="journal article" date="2018" name="Sci. Rep.">
        <title>Genomic signatures of local adaptation to the degree of environmental predictability in rotifers.</title>
        <authorList>
            <person name="Franch-Gras L."/>
            <person name="Hahn C."/>
            <person name="Garcia-Roger E.M."/>
            <person name="Carmona M.J."/>
            <person name="Serra M."/>
            <person name="Gomez A."/>
        </authorList>
    </citation>
    <scope>NUCLEOTIDE SEQUENCE [LARGE SCALE GENOMIC DNA]</scope>
    <source>
        <strain evidence="2">HYR1</strain>
    </source>
</reference>
<protein>
    <submittedName>
        <fullName evidence="2">Uncharacterized protein</fullName>
    </submittedName>
</protein>